<evidence type="ECO:0000256" key="1">
    <source>
        <dbReference type="SAM" id="MobiDB-lite"/>
    </source>
</evidence>
<comment type="caution">
    <text evidence="2">The sequence shown here is derived from an EMBL/GenBank/DDBJ whole genome shotgun (WGS) entry which is preliminary data.</text>
</comment>
<proteinExistence type="predicted"/>
<protein>
    <submittedName>
        <fullName evidence="2">Uncharacterized protein</fullName>
    </submittedName>
</protein>
<gene>
    <name evidence="2" type="ORF">CDAR_90061</name>
</gene>
<feature type="region of interest" description="Disordered" evidence="1">
    <location>
        <begin position="12"/>
        <end position="39"/>
    </location>
</feature>
<dbReference type="EMBL" id="BPLQ01004503">
    <property type="protein sequence ID" value="GIY08432.1"/>
    <property type="molecule type" value="Genomic_DNA"/>
</dbReference>
<dbReference type="Proteomes" id="UP001054837">
    <property type="component" value="Unassembled WGS sequence"/>
</dbReference>
<dbReference type="AlphaFoldDB" id="A0AAV4QJK3"/>
<evidence type="ECO:0000313" key="2">
    <source>
        <dbReference type="EMBL" id="GIY08432.1"/>
    </source>
</evidence>
<name>A0AAV4QJK3_9ARAC</name>
<accession>A0AAV4QJK3</accession>
<sequence>MADKQIVNIVPATSPPTLWRHTPKPAPEGEINRGEGMPRRCRRHDGVALVAKRRHMGAGCGSMGLGHWEIFEIEALRSMDCLLFLRS</sequence>
<evidence type="ECO:0000313" key="3">
    <source>
        <dbReference type="Proteomes" id="UP001054837"/>
    </source>
</evidence>
<keyword evidence="3" id="KW-1185">Reference proteome</keyword>
<organism evidence="2 3">
    <name type="scientific">Caerostris darwini</name>
    <dbReference type="NCBI Taxonomy" id="1538125"/>
    <lineage>
        <taxon>Eukaryota</taxon>
        <taxon>Metazoa</taxon>
        <taxon>Ecdysozoa</taxon>
        <taxon>Arthropoda</taxon>
        <taxon>Chelicerata</taxon>
        <taxon>Arachnida</taxon>
        <taxon>Araneae</taxon>
        <taxon>Araneomorphae</taxon>
        <taxon>Entelegynae</taxon>
        <taxon>Araneoidea</taxon>
        <taxon>Araneidae</taxon>
        <taxon>Caerostris</taxon>
    </lineage>
</organism>
<reference evidence="2 3" key="1">
    <citation type="submission" date="2021-06" db="EMBL/GenBank/DDBJ databases">
        <title>Caerostris darwini draft genome.</title>
        <authorList>
            <person name="Kono N."/>
            <person name="Arakawa K."/>
        </authorList>
    </citation>
    <scope>NUCLEOTIDE SEQUENCE [LARGE SCALE GENOMIC DNA]</scope>
</reference>